<comment type="caution">
    <text evidence="1">The sequence shown here is derived from an EMBL/GenBank/DDBJ whole genome shotgun (WGS) entry which is preliminary data.</text>
</comment>
<dbReference type="RefSeq" id="WP_141780620.1">
    <property type="nucleotide sequence ID" value="NZ_VFOV01000001.1"/>
</dbReference>
<dbReference type="InterPro" id="IPR036102">
    <property type="entry name" value="OsmC/Ohrsf"/>
</dbReference>
<dbReference type="Proteomes" id="UP000320209">
    <property type="component" value="Unassembled WGS sequence"/>
</dbReference>
<organism evidence="1 2">
    <name type="scientific">Nocardioides albertanoniae</name>
    <dbReference type="NCBI Taxonomy" id="1175486"/>
    <lineage>
        <taxon>Bacteria</taxon>
        <taxon>Bacillati</taxon>
        <taxon>Actinomycetota</taxon>
        <taxon>Actinomycetes</taxon>
        <taxon>Propionibacteriales</taxon>
        <taxon>Nocardioidaceae</taxon>
        <taxon>Nocardioides</taxon>
    </lineage>
</organism>
<dbReference type="AlphaFoldDB" id="A0A543A7T9"/>
<dbReference type="SUPFAM" id="SSF82784">
    <property type="entry name" value="OsmC-like"/>
    <property type="match status" value="1"/>
</dbReference>
<proteinExistence type="predicted"/>
<gene>
    <name evidence="1" type="ORF">FB381_2554</name>
</gene>
<dbReference type="Pfam" id="PF02566">
    <property type="entry name" value="OsmC"/>
    <property type="match status" value="1"/>
</dbReference>
<dbReference type="InterPro" id="IPR015946">
    <property type="entry name" value="KH_dom-like_a/b"/>
</dbReference>
<dbReference type="OrthoDB" id="4864805at2"/>
<evidence type="ECO:0000313" key="2">
    <source>
        <dbReference type="Proteomes" id="UP000320209"/>
    </source>
</evidence>
<dbReference type="EMBL" id="VFOV01000001">
    <property type="protein sequence ID" value="TQL68658.1"/>
    <property type="molecule type" value="Genomic_DNA"/>
</dbReference>
<name>A0A543A7T9_9ACTN</name>
<evidence type="ECO:0000313" key="1">
    <source>
        <dbReference type="EMBL" id="TQL68658.1"/>
    </source>
</evidence>
<protein>
    <submittedName>
        <fullName evidence="1">Putative OsmC-like protein</fullName>
    </submittedName>
</protein>
<accession>A0A543A7T9</accession>
<reference evidence="1 2" key="1">
    <citation type="submission" date="2019-06" db="EMBL/GenBank/DDBJ databases">
        <title>Sequencing the genomes of 1000 actinobacteria strains.</title>
        <authorList>
            <person name="Klenk H.-P."/>
        </authorList>
    </citation>
    <scope>NUCLEOTIDE SEQUENCE [LARGE SCALE GENOMIC DNA]</scope>
    <source>
        <strain evidence="1 2">DSM 25218</strain>
    </source>
</reference>
<dbReference type="Gene3D" id="3.30.300.20">
    <property type="match status" value="1"/>
</dbReference>
<sequence length="144" mass="15429">MTDSAAELRSVSLEKIGEHRFRAINSRGGTLSIGHGEDPDFTPVELLLAALAGCSALDVDFITGKRSPMEAFEALAAGRKIRDEHGNRLVDLSVTFDITFPEGEEGDAARKVLPDAIEKSETRLCTVGRTVAVETPVAYAEGDL</sequence>
<keyword evidence="2" id="KW-1185">Reference proteome</keyword>
<dbReference type="InterPro" id="IPR003718">
    <property type="entry name" value="OsmC/Ohr_fam"/>
</dbReference>